<dbReference type="RefSeq" id="WP_035914961.1">
    <property type="nucleotide sequence ID" value="NZ_AVPJ01000005.1"/>
</dbReference>
<dbReference type="AlphaFoldDB" id="A0A0A0JBI5"/>
<dbReference type="STRING" id="1385520.N802_16480"/>
<dbReference type="Proteomes" id="UP000030002">
    <property type="component" value="Unassembled WGS sequence"/>
</dbReference>
<dbReference type="InterPro" id="IPR052345">
    <property type="entry name" value="Rad_response_metalloprotease"/>
</dbReference>
<dbReference type="eggNOG" id="COG2856">
    <property type="taxonomic scope" value="Bacteria"/>
</dbReference>
<dbReference type="Gene3D" id="1.10.10.2910">
    <property type="match status" value="1"/>
</dbReference>
<evidence type="ECO:0000313" key="4">
    <source>
        <dbReference type="Proteomes" id="UP000030002"/>
    </source>
</evidence>
<dbReference type="OrthoDB" id="9794834at2"/>
<dbReference type="InterPro" id="IPR010359">
    <property type="entry name" value="IrrE_HExxH"/>
</dbReference>
<dbReference type="EMBL" id="AVPJ01000005">
    <property type="protein sequence ID" value="KGN32971.1"/>
    <property type="molecule type" value="Genomic_DNA"/>
</dbReference>
<proteinExistence type="predicted"/>
<dbReference type="PANTHER" id="PTHR43236">
    <property type="entry name" value="ANTITOXIN HIGA1"/>
    <property type="match status" value="1"/>
</dbReference>
<organism evidence="3 4">
    <name type="scientific">Knoellia sinensis KCTC 19936</name>
    <dbReference type="NCBI Taxonomy" id="1385520"/>
    <lineage>
        <taxon>Bacteria</taxon>
        <taxon>Bacillati</taxon>
        <taxon>Actinomycetota</taxon>
        <taxon>Actinomycetes</taxon>
        <taxon>Micrococcales</taxon>
        <taxon>Intrasporangiaceae</taxon>
        <taxon>Knoellia</taxon>
    </lineage>
</organism>
<evidence type="ECO:0000313" key="3">
    <source>
        <dbReference type="EMBL" id="KGN32971.1"/>
    </source>
</evidence>
<dbReference type="PANTHER" id="PTHR43236:SF1">
    <property type="entry name" value="BLL7220 PROTEIN"/>
    <property type="match status" value="1"/>
</dbReference>
<reference evidence="3 4" key="1">
    <citation type="submission" date="2013-08" db="EMBL/GenBank/DDBJ databases">
        <title>The genome sequence of Knoellia sinensis.</title>
        <authorList>
            <person name="Zhu W."/>
            <person name="Wang G."/>
        </authorList>
    </citation>
    <scope>NUCLEOTIDE SEQUENCE [LARGE SCALE GENOMIC DNA]</scope>
    <source>
        <strain evidence="3 4">KCTC 19936</strain>
    </source>
</reference>
<protein>
    <recommendedName>
        <fullName evidence="2">IrrE N-terminal-like domain-containing protein</fullName>
    </recommendedName>
</protein>
<sequence length="279" mass="30431">MTPEQQGRERAEAFRLGHGLGVQPLPDLVALIEQTTDVDVAILQAGPDEHGMTMRDPLRAVTMIAVARTRNPMRQRSTLAHELAHVLFDDCSPPKPSGWSDRGPEEQRADSFARHLLVPIDGIRGVLTSREDLSEADLAGLVQRFQASPAIIAIQLNLAGYIDASRKQRWMALTAPALATRYGWADQYHALQSESDMHRAPQRLLARATTGYIESVVSLEAIARLRATTPEQVQADFDEAGITPSPTDTDLPWAAADDLPAGDNDFSDLDALDEPPGTS</sequence>
<gene>
    <name evidence="3" type="ORF">N802_16480</name>
</gene>
<evidence type="ECO:0000256" key="1">
    <source>
        <dbReference type="SAM" id="MobiDB-lite"/>
    </source>
</evidence>
<comment type="caution">
    <text evidence="3">The sequence shown here is derived from an EMBL/GenBank/DDBJ whole genome shotgun (WGS) entry which is preliminary data.</text>
</comment>
<accession>A0A0A0JBI5</accession>
<feature type="region of interest" description="Disordered" evidence="1">
    <location>
        <begin position="234"/>
        <end position="279"/>
    </location>
</feature>
<feature type="compositionally biased region" description="Low complexity" evidence="1">
    <location>
        <begin position="246"/>
        <end position="261"/>
    </location>
</feature>
<keyword evidence="4" id="KW-1185">Reference proteome</keyword>
<name>A0A0A0JBI5_9MICO</name>
<dbReference type="Pfam" id="PF06114">
    <property type="entry name" value="Peptidase_M78"/>
    <property type="match status" value="1"/>
</dbReference>
<evidence type="ECO:0000259" key="2">
    <source>
        <dbReference type="Pfam" id="PF06114"/>
    </source>
</evidence>
<feature type="domain" description="IrrE N-terminal-like" evidence="2">
    <location>
        <begin position="61"/>
        <end position="156"/>
    </location>
</feature>